<dbReference type="AlphaFoldDB" id="U5CP57"/>
<dbReference type="InterPro" id="IPR006598">
    <property type="entry name" value="CAP10"/>
</dbReference>
<dbReference type="Proteomes" id="UP000017836">
    <property type="component" value="Unassembled WGS sequence"/>
</dbReference>
<evidence type="ECO:0000313" key="5">
    <source>
        <dbReference type="EMBL" id="ERN14951.1"/>
    </source>
</evidence>
<dbReference type="SMART" id="SM00672">
    <property type="entry name" value="CAP10"/>
    <property type="match status" value="1"/>
</dbReference>
<dbReference type="EMBL" id="KI392518">
    <property type="protein sequence ID" value="ERN14951.1"/>
    <property type="molecule type" value="Genomic_DNA"/>
</dbReference>
<keyword evidence="6" id="KW-1185">Reference proteome</keyword>
<feature type="domain" description="Glycosyl transferase CAP10" evidence="4">
    <location>
        <begin position="185"/>
        <end position="427"/>
    </location>
</feature>
<proteinExistence type="inferred from homology"/>
<comment type="similarity">
    <text evidence="1">Belongs to the glycosyltransferase 90 family.</text>
</comment>
<dbReference type="OrthoDB" id="202415at2759"/>
<protein>
    <recommendedName>
        <fullName evidence="4">Glycosyl transferase CAP10 domain-containing protein</fullName>
    </recommendedName>
</protein>
<keyword evidence="3" id="KW-1133">Transmembrane helix</keyword>
<feature type="transmembrane region" description="Helical" evidence="3">
    <location>
        <begin position="21"/>
        <end position="42"/>
    </location>
</feature>
<dbReference type="KEGG" id="atr:18443230"/>
<dbReference type="PANTHER" id="PTHR12203">
    <property type="entry name" value="KDEL LYS-ASP-GLU-LEU CONTAINING - RELATED"/>
    <property type="match status" value="1"/>
</dbReference>
<dbReference type="Pfam" id="PF05686">
    <property type="entry name" value="Glyco_transf_90"/>
    <property type="match status" value="1"/>
</dbReference>
<sequence length="513" mass="60549">MGSDKRLRYNRAAMVKPCFFSVRNTVLLFFLIVLTVLLLPLYKMEYPTQIRTLVGDNLRPTPWQPFHHQPQIQGDSWWSYKRAAQVWQCTHLSCLLTWPTTHKPLIGSTRAQCPNQFQWIHEDLRPWRSQGISREVLESGKPRAAFRAIIKNGRLYIDLYYSCVQTRAMFSVWGLVQLVKRYGTLIPDVEFMFDCMDRPVIERSRYKWKLPPPLFRYCSNRGSFDIPFPDWSFWGWAETNIAPWDEEFRSIKRGSEQVKWKDRVPMAYWRGNTRVGSPARVELLKCSNSKTAQIQEQNWEEEAQKKYASSKLSDQCKHRYKVYAEGWAWSVSYKYILSCGSTVMTITSQYFDFFTRWLLPKRHIWPINPSTICPSLDFGVNWGNANPNQSESIGRKSREMMEMMSMSTVYDYMFHLLSEYSKLQRFTPTPTPTSYFVCEDSIQCLASPREKSFLKRSLHSYMEDHNPMPCSLSPPNDTLIRKWIEMQDDGLREVREMEEHSAIDSPQNRPHRL</sequence>
<evidence type="ECO:0000313" key="6">
    <source>
        <dbReference type="Proteomes" id="UP000017836"/>
    </source>
</evidence>
<evidence type="ECO:0000256" key="1">
    <source>
        <dbReference type="ARBA" id="ARBA00010118"/>
    </source>
</evidence>
<evidence type="ECO:0000256" key="3">
    <source>
        <dbReference type="SAM" id="Phobius"/>
    </source>
</evidence>
<reference evidence="6" key="1">
    <citation type="journal article" date="2013" name="Science">
        <title>The Amborella genome and the evolution of flowering plants.</title>
        <authorList>
            <consortium name="Amborella Genome Project"/>
        </authorList>
    </citation>
    <scope>NUCLEOTIDE SEQUENCE [LARGE SCALE GENOMIC DNA]</scope>
</reference>
<dbReference type="HOGENOM" id="CLU_027109_2_0_1"/>
<dbReference type="eggNOG" id="KOG2458">
    <property type="taxonomic scope" value="Eukaryota"/>
</dbReference>
<gene>
    <name evidence="5" type="ORF">AMTR_s00032p00207060</name>
</gene>
<keyword evidence="3" id="KW-0472">Membrane</keyword>
<dbReference type="OMA" id="RDMANFR"/>
<evidence type="ECO:0000256" key="2">
    <source>
        <dbReference type="ARBA" id="ARBA00022679"/>
    </source>
</evidence>
<dbReference type="InterPro" id="IPR051091">
    <property type="entry name" value="O-Glucosyltr/Glycosyltrsf_90"/>
</dbReference>
<dbReference type="GO" id="GO:0016740">
    <property type="term" value="F:transferase activity"/>
    <property type="evidence" value="ECO:0007669"/>
    <property type="project" value="UniProtKB-KW"/>
</dbReference>
<evidence type="ECO:0000259" key="4">
    <source>
        <dbReference type="SMART" id="SM00672"/>
    </source>
</evidence>
<accession>U5CP57</accession>
<organism evidence="5 6">
    <name type="scientific">Amborella trichopoda</name>
    <dbReference type="NCBI Taxonomy" id="13333"/>
    <lineage>
        <taxon>Eukaryota</taxon>
        <taxon>Viridiplantae</taxon>
        <taxon>Streptophyta</taxon>
        <taxon>Embryophyta</taxon>
        <taxon>Tracheophyta</taxon>
        <taxon>Spermatophyta</taxon>
        <taxon>Magnoliopsida</taxon>
        <taxon>Amborellales</taxon>
        <taxon>Amborellaceae</taxon>
        <taxon>Amborella</taxon>
    </lineage>
</organism>
<keyword evidence="2" id="KW-0808">Transferase</keyword>
<name>U5CP57_AMBTC</name>
<dbReference type="PANTHER" id="PTHR12203:SF35">
    <property type="entry name" value="PROTEIN O-GLUCOSYLTRANSFERASE 1"/>
    <property type="match status" value="1"/>
</dbReference>
<keyword evidence="3" id="KW-0812">Transmembrane</keyword>
<dbReference type="Gramene" id="ERN14951">
    <property type="protein sequence ID" value="ERN14951"/>
    <property type="gene ID" value="AMTR_s00032p00207060"/>
</dbReference>